<evidence type="ECO:0000256" key="6">
    <source>
        <dbReference type="ARBA" id="ARBA00023134"/>
    </source>
</evidence>
<comment type="subunit">
    <text evidence="8">Associates with the 50S ribosomal subunit.</text>
</comment>
<evidence type="ECO:0000259" key="10">
    <source>
        <dbReference type="Pfam" id="PF01926"/>
    </source>
</evidence>
<keyword evidence="13" id="KW-1185">Reference proteome</keyword>
<dbReference type="PIRSF" id="PIRSF006485">
    <property type="entry name" value="GTP-binding_EngA"/>
    <property type="match status" value="1"/>
</dbReference>
<feature type="binding site" evidence="8">
    <location>
        <begin position="58"/>
        <end position="62"/>
    </location>
    <ligand>
        <name>GTP</name>
        <dbReference type="ChEBI" id="CHEBI:37565"/>
        <label>1</label>
    </ligand>
</feature>
<dbReference type="InterPro" id="IPR027417">
    <property type="entry name" value="P-loop_NTPase"/>
</dbReference>
<comment type="function">
    <text evidence="8 9">GTPase that plays an essential role in the late steps of ribosome biogenesis.</text>
</comment>
<organism evidence="12 13">
    <name type="scientific">Candidatus Aquarickettsia rohweri</name>
    <dbReference type="NCBI Taxonomy" id="2602574"/>
    <lineage>
        <taxon>Bacteria</taxon>
        <taxon>Pseudomonadati</taxon>
        <taxon>Pseudomonadota</taxon>
        <taxon>Alphaproteobacteria</taxon>
        <taxon>Rickettsiales</taxon>
        <taxon>Candidatus Midichloriaceae</taxon>
        <taxon>Candidatus Aquarickettsia</taxon>
    </lineage>
</organism>
<feature type="binding site" evidence="8">
    <location>
        <begin position="231"/>
        <end position="235"/>
    </location>
    <ligand>
        <name>GTP</name>
        <dbReference type="ChEBI" id="CHEBI:37565"/>
        <label>2</label>
    </ligand>
</feature>
<dbReference type="InterPro" id="IPR005225">
    <property type="entry name" value="Small_GTP-bd"/>
</dbReference>
<feature type="domain" description="G" evidence="10">
    <location>
        <begin position="180"/>
        <end position="297"/>
    </location>
</feature>
<gene>
    <name evidence="8" type="primary">der</name>
    <name evidence="12" type="ORF">EIC27_01580</name>
</gene>
<sequence>MFAVKKIAIIGRENVGKSTLFNKLCQKELSIVNNQPGVTRDYIKHIGKLFDTEFELIDTAGWYLNKNKKVIPNVRENTKTAIDEVDIIFFVVDARSSLSEEDLTLARSANKLHKKIILLANKSESNVFLSQNDLKKLGLGLGIFISAEHKLGFDQIYQLIKDDIDKDSNISNKNDESLSIAIIGRPNVGKSTLFNSILGFERSLVSDIAGTTRDYLIYKITELGTKINLIDTAGVRKKSKINEKIEELSIKKTISAIKASNIVLLIMDSENAFEKQDLILANLALNHNKLIIPVINKQDLIQNIDEFKDEVRYLIKKKLPQIKDILTIFISANKKINKKNLFKKVIALWNLYNTRIPTSKLNDWLNKTLEAYSMPIIKNNIKLKIKYVKQHSICPPTFVFFVNITNKMHINKNFERFLTNSLRTKFMLSGIPINIYFVESKNPYILQKNIDYRV</sequence>
<dbReference type="EMBL" id="RXFM01000014">
    <property type="protein sequence ID" value="RST70255.1"/>
    <property type="molecule type" value="Genomic_DNA"/>
</dbReference>
<dbReference type="Gene3D" id="3.40.50.300">
    <property type="entry name" value="P-loop containing nucleotide triphosphate hydrolases"/>
    <property type="match status" value="2"/>
</dbReference>
<dbReference type="InterPro" id="IPR015946">
    <property type="entry name" value="KH_dom-like_a/b"/>
</dbReference>
<dbReference type="Proteomes" id="UP000279470">
    <property type="component" value="Unassembled WGS sequence"/>
</dbReference>
<dbReference type="AlphaFoldDB" id="A0A3R9YCY2"/>
<evidence type="ECO:0000313" key="12">
    <source>
        <dbReference type="EMBL" id="RST70255.1"/>
    </source>
</evidence>
<dbReference type="SUPFAM" id="SSF52540">
    <property type="entry name" value="P-loop containing nucleoside triphosphate hydrolases"/>
    <property type="match status" value="2"/>
</dbReference>
<dbReference type="PRINTS" id="PR00326">
    <property type="entry name" value="GTP1OBG"/>
</dbReference>
<reference evidence="13" key="1">
    <citation type="submission" date="2018-11" db="EMBL/GenBank/DDBJ databases">
        <title>Phylogenetic, genomic, and biogeographic characterization of a novel and ubiquitous marine invertebrate-associated Rickettsiales parasite, Candidatus Marinoinvertebrata rohwerii, gen. nov., sp. nov.</title>
        <authorList>
            <person name="Klinges J.G."/>
            <person name="Rosales S.M."/>
            <person name="Mcminds R."/>
            <person name="Shaver E.C."/>
            <person name="Shantz A."/>
            <person name="Peters E.C."/>
            <person name="Burkepile D.E."/>
            <person name="Silliman B.R."/>
            <person name="Vega Thurber R.L."/>
        </authorList>
    </citation>
    <scope>NUCLEOTIDE SEQUENCE [LARGE SCALE GENOMIC DNA]</scope>
    <source>
        <strain evidence="13">a_cerv_44</strain>
    </source>
</reference>
<dbReference type="PANTHER" id="PTHR43834:SF6">
    <property type="entry name" value="GTPASE DER"/>
    <property type="match status" value="1"/>
</dbReference>
<evidence type="ECO:0000256" key="3">
    <source>
        <dbReference type="ARBA" id="ARBA00022517"/>
    </source>
</evidence>
<dbReference type="Gene3D" id="3.30.300.20">
    <property type="match status" value="1"/>
</dbReference>
<evidence type="ECO:0000256" key="1">
    <source>
        <dbReference type="ARBA" id="ARBA00008279"/>
    </source>
</evidence>
<dbReference type="InterPro" id="IPR016484">
    <property type="entry name" value="GTPase_Der"/>
</dbReference>
<dbReference type="GO" id="GO:0042254">
    <property type="term" value="P:ribosome biogenesis"/>
    <property type="evidence" value="ECO:0007669"/>
    <property type="project" value="UniProtKB-KW"/>
</dbReference>
<feature type="domain" description="GTPase Der C-terminal KH-domain-like" evidence="11">
    <location>
        <begin position="355"/>
        <end position="437"/>
    </location>
</feature>
<evidence type="ECO:0000256" key="2">
    <source>
        <dbReference type="ARBA" id="ARBA00020953"/>
    </source>
</evidence>
<dbReference type="NCBIfam" id="TIGR03594">
    <property type="entry name" value="GTPase_EngA"/>
    <property type="match status" value="1"/>
</dbReference>
<dbReference type="InterPro" id="IPR006073">
    <property type="entry name" value="GTP-bd"/>
</dbReference>
<evidence type="ECO:0000259" key="11">
    <source>
        <dbReference type="Pfam" id="PF14714"/>
    </source>
</evidence>
<evidence type="ECO:0000313" key="13">
    <source>
        <dbReference type="Proteomes" id="UP000279470"/>
    </source>
</evidence>
<dbReference type="InterPro" id="IPR032859">
    <property type="entry name" value="KH_dom-like"/>
</dbReference>
<evidence type="ECO:0000256" key="5">
    <source>
        <dbReference type="ARBA" id="ARBA00022741"/>
    </source>
</evidence>
<protein>
    <recommendedName>
        <fullName evidence="2 8">GTPase Der</fullName>
    </recommendedName>
    <alternativeName>
        <fullName evidence="7 8">GTP-binding protein EngA</fullName>
    </alternativeName>
</protein>
<dbReference type="Pfam" id="PF14714">
    <property type="entry name" value="KH_dom-like"/>
    <property type="match status" value="1"/>
</dbReference>
<feature type="binding site" evidence="8">
    <location>
        <begin position="121"/>
        <end position="124"/>
    </location>
    <ligand>
        <name>GTP</name>
        <dbReference type="ChEBI" id="CHEBI:37565"/>
        <label>1</label>
    </ligand>
</feature>
<evidence type="ECO:0000256" key="4">
    <source>
        <dbReference type="ARBA" id="ARBA00022737"/>
    </source>
</evidence>
<accession>A0A3R9YCY2</accession>
<dbReference type="PANTHER" id="PTHR43834">
    <property type="entry name" value="GTPASE DER"/>
    <property type="match status" value="1"/>
</dbReference>
<feature type="binding site" evidence="8">
    <location>
        <begin position="11"/>
        <end position="18"/>
    </location>
    <ligand>
        <name>GTP</name>
        <dbReference type="ChEBI" id="CHEBI:37565"/>
        <label>1</label>
    </ligand>
</feature>
<comment type="caution">
    <text evidence="12">The sequence shown here is derived from an EMBL/GenBank/DDBJ whole genome shotgun (WGS) entry which is preliminary data.</text>
</comment>
<feature type="domain" description="G" evidence="10">
    <location>
        <begin position="6"/>
        <end position="122"/>
    </location>
</feature>
<dbReference type="GO" id="GO:0005525">
    <property type="term" value="F:GTP binding"/>
    <property type="evidence" value="ECO:0007669"/>
    <property type="project" value="UniProtKB-UniRule"/>
</dbReference>
<evidence type="ECO:0000256" key="7">
    <source>
        <dbReference type="ARBA" id="ARBA00032345"/>
    </source>
</evidence>
<dbReference type="NCBIfam" id="TIGR00231">
    <property type="entry name" value="small_GTP"/>
    <property type="match status" value="2"/>
</dbReference>
<keyword evidence="3 8" id="KW-0690">Ribosome biogenesis</keyword>
<dbReference type="HAMAP" id="MF_00195">
    <property type="entry name" value="GTPase_Der"/>
    <property type="match status" value="1"/>
</dbReference>
<comment type="similarity">
    <text evidence="1 8 9">Belongs to the TRAFAC class TrmE-Era-EngA-EngB-Septin-like GTPase superfamily. EngA (Der) GTPase family.</text>
</comment>
<keyword evidence="6 8" id="KW-0342">GTP-binding</keyword>
<keyword evidence="5 8" id="KW-0547">Nucleotide-binding</keyword>
<feature type="binding site" evidence="8">
    <location>
        <begin position="296"/>
        <end position="299"/>
    </location>
    <ligand>
        <name>GTP</name>
        <dbReference type="ChEBI" id="CHEBI:37565"/>
        <label>2</label>
    </ligand>
</feature>
<name>A0A3R9YCY2_9RICK</name>
<evidence type="ECO:0000256" key="9">
    <source>
        <dbReference type="RuleBase" id="RU004481"/>
    </source>
</evidence>
<evidence type="ECO:0000256" key="8">
    <source>
        <dbReference type="HAMAP-Rule" id="MF_00195"/>
    </source>
</evidence>
<dbReference type="OrthoDB" id="9805918at2"/>
<keyword evidence="4 9" id="KW-0677">Repeat</keyword>
<dbReference type="CDD" id="cd01895">
    <property type="entry name" value="EngA2"/>
    <property type="match status" value="1"/>
</dbReference>
<dbReference type="CDD" id="cd01894">
    <property type="entry name" value="EngA1"/>
    <property type="match status" value="1"/>
</dbReference>
<dbReference type="Pfam" id="PF01926">
    <property type="entry name" value="MMR_HSR1"/>
    <property type="match status" value="2"/>
</dbReference>
<proteinExistence type="inferred from homology"/>
<feature type="binding site" evidence="8">
    <location>
        <begin position="184"/>
        <end position="191"/>
    </location>
    <ligand>
        <name>GTP</name>
        <dbReference type="ChEBI" id="CHEBI:37565"/>
        <label>2</label>
    </ligand>
</feature>